<keyword evidence="10 15" id="KW-0798">TonB box</keyword>
<dbReference type="Pfam" id="PF00593">
    <property type="entry name" value="TonB_dep_Rec_b-barrel"/>
    <property type="match status" value="1"/>
</dbReference>
<dbReference type="PANTHER" id="PTHR32552:SF68">
    <property type="entry name" value="FERRICHROME OUTER MEMBRANE TRANSPORTER_PHAGE RECEPTOR"/>
    <property type="match status" value="1"/>
</dbReference>
<evidence type="ECO:0000256" key="11">
    <source>
        <dbReference type="ARBA" id="ARBA00023136"/>
    </source>
</evidence>
<evidence type="ECO:0000256" key="14">
    <source>
        <dbReference type="PROSITE-ProRule" id="PRU01360"/>
    </source>
</evidence>
<dbReference type="SUPFAM" id="SSF56935">
    <property type="entry name" value="Porins"/>
    <property type="match status" value="1"/>
</dbReference>
<dbReference type="Gene3D" id="2.170.130.10">
    <property type="entry name" value="TonB-dependent receptor, plug domain"/>
    <property type="match status" value="1"/>
</dbReference>
<keyword evidence="8" id="KW-0408">Iron</keyword>
<dbReference type="InterPro" id="IPR010105">
    <property type="entry name" value="TonB_sidphr_rcpt"/>
</dbReference>
<keyword evidence="7 16" id="KW-0732">Signal</keyword>
<proteinExistence type="inferred from homology"/>
<evidence type="ECO:0000256" key="3">
    <source>
        <dbReference type="ARBA" id="ARBA00022448"/>
    </source>
</evidence>
<comment type="caution">
    <text evidence="19">The sequence shown here is derived from an EMBL/GenBank/DDBJ whole genome shotgun (WGS) entry which is preliminary data.</text>
</comment>
<keyword evidence="20" id="KW-1185">Reference proteome</keyword>
<keyword evidence="12 19" id="KW-0675">Receptor</keyword>
<evidence type="ECO:0000259" key="18">
    <source>
        <dbReference type="Pfam" id="PF07715"/>
    </source>
</evidence>
<evidence type="ECO:0000256" key="12">
    <source>
        <dbReference type="ARBA" id="ARBA00023170"/>
    </source>
</evidence>
<dbReference type="InterPro" id="IPR012910">
    <property type="entry name" value="Plug_dom"/>
</dbReference>
<keyword evidence="3 14" id="KW-0813">Transport</keyword>
<keyword evidence="9" id="KW-0406">Ion transport</keyword>
<keyword evidence="13 14" id="KW-0998">Cell outer membrane</keyword>
<comment type="similarity">
    <text evidence="2 14 15">Belongs to the TonB-dependent receptor family.</text>
</comment>
<gene>
    <name evidence="19" type="ORF">Q5H94_00745</name>
</gene>
<evidence type="ECO:0000256" key="5">
    <source>
        <dbReference type="ARBA" id="ARBA00022496"/>
    </source>
</evidence>
<evidence type="ECO:0000259" key="17">
    <source>
        <dbReference type="Pfam" id="PF00593"/>
    </source>
</evidence>
<protein>
    <submittedName>
        <fullName evidence="19">TonB-dependent siderophore receptor</fullName>
    </submittedName>
</protein>
<dbReference type="NCBIfam" id="TIGR01783">
    <property type="entry name" value="TonB-siderophor"/>
    <property type="match status" value="1"/>
</dbReference>
<dbReference type="Proteomes" id="UP001176468">
    <property type="component" value="Unassembled WGS sequence"/>
</dbReference>
<evidence type="ECO:0000313" key="20">
    <source>
        <dbReference type="Proteomes" id="UP001176468"/>
    </source>
</evidence>
<feature type="domain" description="TonB-dependent receptor-like beta-barrel" evidence="17">
    <location>
        <begin position="246"/>
        <end position="696"/>
    </location>
</feature>
<dbReference type="InterPro" id="IPR037066">
    <property type="entry name" value="Plug_dom_sf"/>
</dbReference>
<reference evidence="19" key="1">
    <citation type="submission" date="2023-07" db="EMBL/GenBank/DDBJ databases">
        <authorList>
            <person name="Kim M.K."/>
        </authorList>
    </citation>
    <scope>NUCLEOTIDE SEQUENCE</scope>
    <source>
        <strain evidence="19">CA1-15</strain>
    </source>
</reference>
<keyword evidence="11 14" id="KW-0472">Membrane</keyword>
<comment type="subcellular location">
    <subcellularLocation>
        <location evidence="1 14">Cell outer membrane</location>
        <topology evidence="1 14">Multi-pass membrane protein</topology>
    </subcellularLocation>
</comment>
<keyword evidence="5" id="KW-0410">Iron transport</keyword>
<dbReference type="InterPro" id="IPR036942">
    <property type="entry name" value="Beta-barrel_TonB_sf"/>
</dbReference>
<evidence type="ECO:0000256" key="2">
    <source>
        <dbReference type="ARBA" id="ARBA00009810"/>
    </source>
</evidence>
<evidence type="ECO:0000256" key="1">
    <source>
        <dbReference type="ARBA" id="ARBA00004571"/>
    </source>
</evidence>
<feature type="signal peptide" evidence="16">
    <location>
        <begin position="1"/>
        <end position="22"/>
    </location>
</feature>
<evidence type="ECO:0000256" key="4">
    <source>
        <dbReference type="ARBA" id="ARBA00022452"/>
    </source>
</evidence>
<name>A0ABT8ZTF7_9SPHN</name>
<accession>A0ABT8ZTF7</accession>
<keyword evidence="4 14" id="KW-1134">Transmembrane beta strand</keyword>
<organism evidence="19 20">
    <name type="scientific">Sphingomonas immobilis</name>
    <dbReference type="NCBI Taxonomy" id="3063997"/>
    <lineage>
        <taxon>Bacteria</taxon>
        <taxon>Pseudomonadati</taxon>
        <taxon>Pseudomonadota</taxon>
        <taxon>Alphaproteobacteria</taxon>
        <taxon>Sphingomonadales</taxon>
        <taxon>Sphingomonadaceae</taxon>
        <taxon>Sphingomonas</taxon>
    </lineage>
</organism>
<evidence type="ECO:0000256" key="15">
    <source>
        <dbReference type="RuleBase" id="RU003357"/>
    </source>
</evidence>
<dbReference type="Gene3D" id="2.40.170.20">
    <property type="entry name" value="TonB-dependent receptor, beta-barrel domain"/>
    <property type="match status" value="1"/>
</dbReference>
<keyword evidence="6 14" id="KW-0812">Transmembrane</keyword>
<evidence type="ECO:0000256" key="16">
    <source>
        <dbReference type="SAM" id="SignalP"/>
    </source>
</evidence>
<evidence type="ECO:0000256" key="7">
    <source>
        <dbReference type="ARBA" id="ARBA00022729"/>
    </source>
</evidence>
<dbReference type="CDD" id="cd01347">
    <property type="entry name" value="ligand_gated_channel"/>
    <property type="match status" value="1"/>
</dbReference>
<evidence type="ECO:0000256" key="13">
    <source>
        <dbReference type="ARBA" id="ARBA00023237"/>
    </source>
</evidence>
<dbReference type="InterPro" id="IPR000531">
    <property type="entry name" value="Beta-barrel_TonB"/>
</dbReference>
<dbReference type="InterPro" id="IPR039426">
    <property type="entry name" value="TonB-dep_rcpt-like"/>
</dbReference>
<dbReference type="RefSeq" id="WP_304559114.1">
    <property type="nucleotide sequence ID" value="NZ_JAUQSZ010000001.1"/>
</dbReference>
<sequence length="728" mass="77443">MKHYFLTATMLSAAVFASPAIAAPLPETAPADAAAAAADDQSGDDDNVVTVTGARPRTESAAGTKMAAPLAETPQSISVISSADLANLGLANLNQALRFVAGVTTEQRGSSAELYDQFKLRGFNAPQFLDGLRITGGASYLTPQVDVSRIERIEVVKGPASVLYGQSGPGGLVAISSKLPLDEDFYGAVSATYGTYNLYRVDADVGGRAGDSIRWRVYGSVNGAHTQQTFSGRERQTISGAVTFDLDHATQLTLLGAYSHDPQNGSYGVFPASGTFIANPNGQIPTDRDFGEPDNFYMRDQAAGTYILTHQLNPDWSIRASGRYQHGTSRLGIIYAAGPLAPAASNPASTLFNRASYSTRERADAWVFDNQVRGSFKTGDIKHDVLFGVDYQTSNASATSAFGTATPLNGYAPVYGTMVVPQQPEQVTGATATTALPRFHQAGIYAQDMISAGGLRLLLSARQDWASNRSSPTVAAVSSEAFTYRVGLLYTTSFGLAPYASYSTSFEPNGTYRAVLNGPLIVAKPSSGRQIEGGVKFSVPGTKVLITGAYFQIDQSNLVVSNPVTNISTQGGVFRSEGFEIEANAPLPYGFNARVAYSRQKVQKIADDNPANIGVGILGVGRGGVSANLEWAPRDGGLKGFAIGGAVRHVDSIYASTVTRISTPGFTVFDGLLRYDLGGLSDRLRGLSLGINAQNILDKKYVTTCYLDFQWCWYGNRRTVQGTIGWKF</sequence>
<dbReference type="PROSITE" id="PS52016">
    <property type="entry name" value="TONB_DEPENDENT_REC_3"/>
    <property type="match status" value="1"/>
</dbReference>
<feature type="domain" description="TonB-dependent receptor plug" evidence="18">
    <location>
        <begin position="70"/>
        <end position="171"/>
    </location>
</feature>
<dbReference type="Pfam" id="PF07715">
    <property type="entry name" value="Plug"/>
    <property type="match status" value="1"/>
</dbReference>
<feature type="chain" id="PRO_5045449026" evidence="16">
    <location>
        <begin position="23"/>
        <end position="728"/>
    </location>
</feature>
<evidence type="ECO:0000256" key="8">
    <source>
        <dbReference type="ARBA" id="ARBA00023004"/>
    </source>
</evidence>
<dbReference type="PANTHER" id="PTHR32552">
    <property type="entry name" value="FERRICHROME IRON RECEPTOR-RELATED"/>
    <property type="match status" value="1"/>
</dbReference>
<evidence type="ECO:0000256" key="9">
    <source>
        <dbReference type="ARBA" id="ARBA00023065"/>
    </source>
</evidence>
<dbReference type="EMBL" id="JAUQSZ010000001">
    <property type="protein sequence ID" value="MDO7840840.1"/>
    <property type="molecule type" value="Genomic_DNA"/>
</dbReference>
<evidence type="ECO:0000256" key="6">
    <source>
        <dbReference type="ARBA" id="ARBA00022692"/>
    </source>
</evidence>
<evidence type="ECO:0000256" key="10">
    <source>
        <dbReference type="ARBA" id="ARBA00023077"/>
    </source>
</evidence>
<evidence type="ECO:0000313" key="19">
    <source>
        <dbReference type="EMBL" id="MDO7840840.1"/>
    </source>
</evidence>